<feature type="transmembrane region" description="Helical" evidence="1">
    <location>
        <begin position="41"/>
        <end position="62"/>
    </location>
</feature>
<comment type="caution">
    <text evidence="2">The sequence shown here is derived from an EMBL/GenBank/DDBJ whole genome shotgun (WGS) entry which is preliminary data.</text>
</comment>
<protein>
    <submittedName>
        <fullName evidence="2">Uncharacterized protein</fullName>
    </submittedName>
</protein>
<organism evidence="2 3">
    <name type="scientific">Candidatus Staskawiczbacteria bacterium RIFCSPHIGHO2_01_FULL_36_16</name>
    <dbReference type="NCBI Taxonomy" id="1802200"/>
    <lineage>
        <taxon>Bacteria</taxon>
        <taxon>Candidatus Staskawicziibacteriota</taxon>
    </lineage>
</organism>
<sequence length="109" mass="11236">MNKKTLFLTLFIADLILPIVASAKGESFCVAIKRLSSLSYQIGGSVVVIGWVIAGILWLVSGGSPEKTGIAKKAIWAAVIGTVLVVIAGVSSNLIIDALGMNGVVPLCP</sequence>
<dbReference type="Proteomes" id="UP000177190">
    <property type="component" value="Unassembled WGS sequence"/>
</dbReference>
<name>A0A1G2HMK7_9BACT</name>
<accession>A0A1G2HMK7</accession>
<gene>
    <name evidence="2" type="ORF">A2812_02310</name>
</gene>
<evidence type="ECO:0000256" key="1">
    <source>
        <dbReference type="SAM" id="Phobius"/>
    </source>
</evidence>
<feature type="transmembrane region" description="Helical" evidence="1">
    <location>
        <begin position="74"/>
        <end position="96"/>
    </location>
</feature>
<reference evidence="2 3" key="1">
    <citation type="journal article" date="2016" name="Nat. Commun.">
        <title>Thousands of microbial genomes shed light on interconnected biogeochemical processes in an aquifer system.</title>
        <authorList>
            <person name="Anantharaman K."/>
            <person name="Brown C.T."/>
            <person name="Hug L.A."/>
            <person name="Sharon I."/>
            <person name="Castelle C.J."/>
            <person name="Probst A.J."/>
            <person name="Thomas B.C."/>
            <person name="Singh A."/>
            <person name="Wilkins M.J."/>
            <person name="Karaoz U."/>
            <person name="Brodie E.L."/>
            <person name="Williams K.H."/>
            <person name="Hubbard S.S."/>
            <person name="Banfield J.F."/>
        </authorList>
    </citation>
    <scope>NUCLEOTIDE SEQUENCE [LARGE SCALE GENOMIC DNA]</scope>
</reference>
<evidence type="ECO:0000313" key="3">
    <source>
        <dbReference type="Proteomes" id="UP000177190"/>
    </source>
</evidence>
<dbReference type="Pfam" id="PF18895">
    <property type="entry name" value="T4SS_pilin"/>
    <property type="match status" value="1"/>
</dbReference>
<evidence type="ECO:0000313" key="2">
    <source>
        <dbReference type="EMBL" id="OGZ63118.1"/>
    </source>
</evidence>
<keyword evidence="1" id="KW-1133">Transmembrane helix</keyword>
<proteinExistence type="predicted"/>
<dbReference type="InterPro" id="IPR043993">
    <property type="entry name" value="T4SS_pilin"/>
</dbReference>
<dbReference type="EMBL" id="MHOM01000042">
    <property type="protein sequence ID" value="OGZ63118.1"/>
    <property type="molecule type" value="Genomic_DNA"/>
</dbReference>
<keyword evidence="1" id="KW-0472">Membrane</keyword>
<keyword evidence="1" id="KW-0812">Transmembrane</keyword>
<dbReference type="AlphaFoldDB" id="A0A1G2HMK7"/>